<dbReference type="AlphaFoldDB" id="A0A563ESK8"/>
<keyword evidence="5" id="KW-1185">Reference proteome</keyword>
<dbReference type="Proteomes" id="UP000316639">
    <property type="component" value="Unassembled WGS sequence"/>
</dbReference>
<dbReference type="InterPro" id="IPR025410">
    <property type="entry name" value="Lant_dehyd"/>
</dbReference>
<evidence type="ECO:0000259" key="3">
    <source>
        <dbReference type="Pfam" id="PF13575"/>
    </source>
</evidence>
<dbReference type="PIRSF" id="PIRSF037228">
    <property type="entry name" value="Lant_mod_RumM"/>
    <property type="match status" value="1"/>
</dbReference>
<dbReference type="SMART" id="SM01260">
    <property type="entry name" value="LANC_like"/>
    <property type="match status" value="1"/>
</dbReference>
<evidence type="ECO:0000256" key="2">
    <source>
        <dbReference type="SAM" id="MobiDB-lite"/>
    </source>
</evidence>
<dbReference type="RefSeq" id="WP_146353376.1">
    <property type="nucleotide sequence ID" value="NZ_VOBR01000011.1"/>
</dbReference>
<dbReference type="InterPro" id="IPR017146">
    <property type="entry name" value="Lanti_2_LanM"/>
</dbReference>
<dbReference type="InterPro" id="IPR007822">
    <property type="entry name" value="LANC-like"/>
</dbReference>
<keyword evidence="1" id="KW-0862">Zinc</keyword>
<feature type="domain" description="Lantibiotic biosynthesis protein dehydration" evidence="3">
    <location>
        <begin position="104"/>
        <end position="469"/>
    </location>
</feature>
<dbReference type="GO" id="GO:0046872">
    <property type="term" value="F:metal ion binding"/>
    <property type="evidence" value="ECO:0007669"/>
    <property type="project" value="UniProtKB-KW"/>
</dbReference>
<dbReference type="Pfam" id="PF05147">
    <property type="entry name" value="LANC_like"/>
    <property type="match status" value="1"/>
</dbReference>
<comment type="caution">
    <text evidence="4">The sequence shown here is derived from an EMBL/GenBank/DDBJ whole genome shotgun (WGS) entry which is preliminary data.</text>
</comment>
<protein>
    <submittedName>
        <fullName evidence="4">Type 2 lantipeptide synthetase LanM</fullName>
    </submittedName>
</protein>
<feature type="binding site" evidence="1">
    <location>
        <position position="859"/>
    </location>
    <ligand>
        <name>Zn(2+)</name>
        <dbReference type="ChEBI" id="CHEBI:29105"/>
    </ligand>
</feature>
<dbReference type="GO" id="GO:0031179">
    <property type="term" value="P:peptide modification"/>
    <property type="evidence" value="ECO:0007669"/>
    <property type="project" value="InterPro"/>
</dbReference>
<dbReference type="OrthoDB" id="9148343at2"/>
<evidence type="ECO:0000313" key="4">
    <source>
        <dbReference type="EMBL" id="TWP50656.1"/>
    </source>
</evidence>
<sequence>MISDEVGELDRTLEWLIGPALDRLAAQLAEITDLVAPEAAVLVGATRHAVHDVVRRKVNRVLVLELNAARITGQLKAPDPAGRWAEFIGIASSPSFWEGLSQHYPTLVARLETVVDNRCAAALTLARRFASDRTALTEFVGNPLGELRAVEFGAGDSHRGGHTVTMLRCAGGDVVYKPRPMQVDAQLARLLAALDTKIRVPRALVMDSYGWAEHVEHRYCANDEELTAFYRHLGHWLAVMRLVSGTDLHAENIIACGPVPVVVDCESVFTPRPPHPPTGAGDATDVVAEQLNGTVLRTGLLPGRGAGLGWRGVDGSAMGGLPDQQPDIGLPELVGAGTDEAHIAVVPQQLRPTLNLPSPQPQLAKHWGQVVAGFDEMALQINAFEGLDSLLAGFADCVVRVVVRDSEAYTELARMLWHPAGLHDQDAAVRKAQSLLARHSMNTRGPAESAVHAAEVAELLTGDIPVFTTTPAEGWLHTPAGTVCGPRQDQVALSLERWRTADLDLERRVTHAALVSAYLNQGAEPDLHRMSTPDLNTSDLDGRRRSLAADLVREVVAEAVRGDDGTATWFAPILDRSGWQTTPLTPDLYGGTLGVAVLLAGYQREVLAGRADPVPGVDEVLDGTLRTARLTQRWWAEQATHTKRRPDPTGGYIGLGSQIWCWLTLDRLGHPAVDDAVFLAEQMPAAIDASEGPDLVVGTAGAIVPLLMLASRTGSPEWTSLALQVGVQLADTALYPAKGQVCWGVPNWPAGIGGFAHGSTGIGWALARLTLATGDPRFAPLVSAAFAYEETWYDTDRAGWRDPREPSSLVAAWCHGAVGVGLAAADLQARSPEGGYASLLERAAAAASRDGFGWTHTLCHGDAGTWELLAAAGHDRTSLDARLIGSLETHGTTTGLAREVYSPSLMSGSGGVAYQLLRMHPECDLPSALLLGDLGAPLERGPRPKGVPLSSSLPGGTDKSGPAEAVVHRSDATNPIGHSPGNLGAPLNDLSAPLEKGPRPKGVPLISSLPGSTDKSGPAEAVVHRPSSPNPVAHDPVAHNVGSRAPVPDSAGPGRP</sequence>
<proteinExistence type="predicted"/>
<dbReference type="Pfam" id="PF13575">
    <property type="entry name" value="DUF4135"/>
    <property type="match status" value="1"/>
</dbReference>
<keyword evidence="1" id="KW-0479">Metal-binding</keyword>
<feature type="binding site" evidence="1">
    <location>
        <position position="860"/>
    </location>
    <ligand>
        <name>Zn(2+)</name>
        <dbReference type="ChEBI" id="CHEBI:29105"/>
    </ligand>
</feature>
<dbReference type="EMBL" id="VOBR01000011">
    <property type="protein sequence ID" value="TWP50656.1"/>
    <property type="molecule type" value="Genomic_DNA"/>
</dbReference>
<name>A0A563ESK8_9PSEU</name>
<dbReference type="CDD" id="cd04792">
    <property type="entry name" value="LanM-like"/>
    <property type="match status" value="1"/>
</dbReference>
<dbReference type="PRINTS" id="PR01950">
    <property type="entry name" value="LANCSUPER"/>
</dbReference>
<dbReference type="Gene3D" id="1.50.10.20">
    <property type="match status" value="1"/>
</dbReference>
<reference evidence="4 5" key="1">
    <citation type="submission" date="2019-07" db="EMBL/GenBank/DDBJ databases">
        <title>Lentzea xizangensis sp. nov., isolated from Qinghai-Tibetan Plateau Soils.</title>
        <authorList>
            <person name="Huang J."/>
        </authorList>
    </citation>
    <scope>NUCLEOTIDE SEQUENCE [LARGE SCALE GENOMIC DNA]</scope>
    <source>
        <strain evidence="4 5">FXJ1.1311</strain>
    </source>
</reference>
<feature type="binding site" evidence="1">
    <location>
        <position position="814"/>
    </location>
    <ligand>
        <name>Zn(2+)</name>
        <dbReference type="ChEBI" id="CHEBI:29105"/>
    </ligand>
</feature>
<gene>
    <name evidence="4" type="primary">lanM</name>
    <name evidence="4" type="ORF">FKR81_18760</name>
</gene>
<evidence type="ECO:0000313" key="5">
    <source>
        <dbReference type="Proteomes" id="UP000316639"/>
    </source>
</evidence>
<dbReference type="SUPFAM" id="SSF158745">
    <property type="entry name" value="LanC-like"/>
    <property type="match status" value="1"/>
</dbReference>
<dbReference type="NCBIfam" id="TIGR03897">
    <property type="entry name" value="lanti_2_LanM"/>
    <property type="match status" value="1"/>
</dbReference>
<organism evidence="4 5">
    <name type="scientific">Lentzea tibetensis</name>
    <dbReference type="NCBI Taxonomy" id="2591470"/>
    <lineage>
        <taxon>Bacteria</taxon>
        <taxon>Bacillati</taxon>
        <taxon>Actinomycetota</taxon>
        <taxon>Actinomycetes</taxon>
        <taxon>Pseudonocardiales</taxon>
        <taxon>Pseudonocardiaceae</taxon>
        <taxon>Lentzea</taxon>
    </lineage>
</organism>
<evidence type="ECO:0000256" key="1">
    <source>
        <dbReference type="PIRSR" id="PIRSR607822-1"/>
    </source>
</evidence>
<feature type="region of interest" description="Disordered" evidence="2">
    <location>
        <begin position="941"/>
        <end position="1056"/>
    </location>
</feature>
<accession>A0A563ESK8</accession>